<keyword evidence="3" id="KW-1185">Reference proteome</keyword>
<dbReference type="EMBL" id="KV454475">
    <property type="protein sequence ID" value="ODV63922.1"/>
    <property type="molecule type" value="Genomic_DNA"/>
</dbReference>
<evidence type="ECO:0000313" key="3">
    <source>
        <dbReference type="Proteomes" id="UP000095038"/>
    </source>
</evidence>
<dbReference type="GeneID" id="30968926"/>
<evidence type="ECO:0000256" key="1">
    <source>
        <dbReference type="SAM" id="MobiDB-lite"/>
    </source>
</evidence>
<feature type="compositionally biased region" description="Polar residues" evidence="1">
    <location>
        <begin position="1"/>
        <end position="16"/>
    </location>
</feature>
<organism evidence="2 3">
    <name type="scientific">Ascoidea rubescens DSM 1968</name>
    <dbReference type="NCBI Taxonomy" id="1344418"/>
    <lineage>
        <taxon>Eukaryota</taxon>
        <taxon>Fungi</taxon>
        <taxon>Dikarya</taxon>
        <taxon>Ascomycota</taxon>
        <taxon>Saccharomycotina</taxon>
        <taxon>Saccharomycetes</taxon>
        <taxon>Ascoideaceae</taxon>
        <taxon>Ascoidea</taxon>
    </lineage>
</organism>
<reference evidence="3" key="1">
    <citation type="submission" date="2016-05" db="EMBL/GenBank/DDBJ databases">
        <title>Comparative genomics of biotechnologically important yeasts.</title>
        <authorList>
            <consortium name="DOE Joint Genome Institute"/>
            <person name="Riley R."/>
            <person name="Haridas S."/>
            <person name="Wolfe K.H."/>
            <person name="Lopes M.R."/>
            <person name="Hittinger C.T."/>
            <person name="Goker M."/>
            <person name="Salamov A."/>
            <person name="Wisecaver J."/>
            <person name="Long T.M."/>
            <person name="Aerts A.L."/>
            <person name="Barry K."/>
            <person name="Choi C."/>
            <person name="Clum A."/>
            <person name="Coughlan A.Y."/>
            <person name="Deshpande S."/>
            <person name="Douglass A.P."/>
            <person name="Hanson S.J."/>
            <person name="Klenk H.-P."/>
            <person name="Labutti K."/>
            <person name="Lapidus A."/>
            <person name="Lindquist E."/>
            <person name="Lipzen A."/>
            <person name="Meier-Kolthoff J.P."/>
            <person name="Ohm R.A."/>
            <person name="Otillar R.P."/>
            <person name="Pangilinan J."/>
            <person name="Peng Y."/>
            <person name="Rokas A."/>
            <person name="Rosa C.A."/>
            <person name="Scheuner C."/>
            <person name="Sibirny A.A."/>
            <person name="Slot J.C."/>
            <person name="Stielow J.B."/>
            <person name="Sun H."/>
            <person name="Kurtzman C.P."/>
            <person name="Blackwell M."/>
            <person name="Grigoriev I.V."/>
            <person name="Jeffries T.W."/>
        </authorList>
    </citation>
    <scope>NUCLEOTIDE SEQUENCE [LARGE SCALE GENOMIC DNA]</scope>
    <source>
        <strain evidence="3">DSM 1968</strain>
    </source>
</reference>
<feature type="region of interest" description="Disordered" evidence="1">
    <location>
        <begin position="1"/>
        <end position="24"/>
    </location>
</feature>
<dbReference type="InParanoid" id="A0A1D2VQP0"/>
<accession>A0A1D2VQP0</accession>
<dbReference type="AlphaFoldDB" id="A0A1D2VQP0"/>
<name>A0A1D2VQP0_9ASCO</name>
<protein>
    <submittedName>
        <fullName evidence="2">Uncharacterized protein</fullName>
    </submittedName>
</protein>
<evidence type="ECO:0000313" key="2">
    <source>
        <dbReference type="EMBL" id="ODV63922.1"/>
    </source>
</evidence>
<dbReference type="Proteomes" id="UP000095038">
    <property type="component" value="Unassembled WGS sequence"/>
</dbReference>
<gene>
    <name evidence="2" type="ORF">ASCRUDRAFT_99877</name>
</gene>
<dbReference type="RefSeq" id="XP_020050229.1">
    <property type="nucleotide sequence ID" value="XM_020195290.1"/>
</dbReference>
<sequence>MTSHTKSCKSIITHSSPAGVPAALSGRQRAKRSSKLVLIWYSCAWRDINGY</sequence>
<proteinExistence type="predicted"/>